<keyword evidence="2" id="KW-1185">Reference proteome</keyword>
<evidence type="ECO:0000313" key="2">
    <source>
        <dbReference type="Proteomes" id="UP000036681"/>
    </source>
</evidence>
<dbReference type="AlphaFoldDB" id="A0A0M3HMI1"/>
<keyword evidence="1" id="KW-0732">Signal</keyword>
<evidence type="ECO:0000313" key="3">
    <source>
        <dbReference type="WBParaSite" id="ALUE_0000273101-mRNA-1"/>
    </source>
</evidence>
<feature type="signal peptide" evidence="1">
    <location>
        <begin position="1"/>
        <end position="22"/>
    </location>
</feature>
<protein>
    <submittedName>
        <fullName evidence="3">Secreted protein</fullName>
    </submittedName>
</protein>
<organism evidence="2 3">
    <name type="scientific">Ascaris lumbricoides</name>
    <name type="common">Giant roundworm</name>
    <dbReference type="NCBI Taxonomy" id="6252"/>
    <lineage>
        <taxon>Eukaryota</taxon>
        <taxon>Metazoa</taxon>
        <taxon>Ecdysozoa</taxon>
        <taxon>Nematoda</taxon>
        <taxon>Chromadorea</taxon>
        <taxon>Rhabditida</taxon>
        <taxon>Spirurina</taxon>
        <taxon>Ascaridomorpha</taxon>
        <taxon>Ascaridoidea</taxon>
        <taxon>Ascarididae</taxon>
        <taxon>Ascaris</taxon>
    </lineage>
</organism>
<dbReference type="WBParaSite" id="ALUE_0000273101-mRNA-1">
    <property type="protein sequence ID" value="ALUE_0000273101-mRNA-1"/>
    <property type="gene ID" value="ALUE_0000273101"/>
</dbReference>
<feature type="chain" id="PRO_5005656532" evidence="1">
    <location>
        <begin position="23"/>
        <end position="72"/>
    </location>
</feature>
<accession>A0A0M3HMI1</accession>
<name>A0A0M3HMI1_ASCLU</name>
<evidence type="ECO:0000256" key="1">
    <source>
        <dbReference type="SAM" id="SignalP"/>
    </source>
</evidence>
<proteinExistence type="predicted"/>
<dbReference type="Proteomes" id="UP000036681">
    <property type="component" value="Unplaced"/>
</dbReference>
<sequence length="72" mass="8591">MFLRLWVYLLHIFCKLIVRTVATNHFLYICRLQLELPASVAALERILEHFIWPFRTTSSRIGDEAFSPLYCF</sequence>
<reference evidence="3" key="1">
    <citation type="submission" date="2017-02" db="UniProtKB">
        <authorList>
            <consortium name="WormBaseParasite"/>
        </authorList>
    </citation>
    <scope>IDENTIFICATION</scope>
</reference>